<keyword evidence="6" id="KW-0808">Transferase</keyword>
<dbReference type="CDD" id="cd16922">
    <property type="entry name" value="HATPase_EvgS-ArcB-TorS-like"/>
    <property type="match status" value="1"/>
</dbReference>
<dbReference type="InterPro" id="IPR036097">
    <property type="entry name" value="HisK_dim/P_sf"/>
</dbReference>
<dbReference type="SMART" id="SM00388">
    <property type="entry name" value="HisKA"/>
    <property type="match status" value="1"/>
</dbReference>
<dbReference type="CDD" id="cd17546">
    <property type="entry name" value="REC_hyHK_CKI1_RcsC-like"/>
    <property type="match status" value="1"/>
</dbReference>
<dbReference type="InterPro" id="IPR005467">
    <property type="entry name" value="His_kinase_dom"/>
</dbReference>
<keyword evidence="9" id="KW-0067">ATP-binding</keyword>
<dbReference type="InterPro" id="IPR013767">
    <property type="entry name" value="PAS_fold"/>
</dbReference>
<dbReference type="Gene3D" id="3.30.450.20">
    <property type="entry name" value="PAS domain"/>
    <property type="match status" value="1"/>
</dbReference>
<dbReference type="GO" id="GO:0006355">
    <property type="term" value="P:regulation of DNA-templated transcription"/>
    <property type="evidence" value="ECO:0007669"/>
    <property type="project" value="InterPro"/>
</dbReference>
<protein>
    <recommendedName>
        <fullName evidence="3">histidine kinase</fullName>
        <ecNumber evidence="3">2.7.13.3</ecNumber>
    </recommendedName>
</protein>
<gene>
    <name evidence="16" type="ORF">PbJCM13498_04950</name>
</gene>
<dbReference type="InterPro" id="IPR001789">
    <property type="entry name" value="Sig_transdc_resp-reg_receiver"/>
</dbReference>
<evidence type="ECO:0000256" key="10">
    <source>
        <dbReference type="ARBA" id="ARBA00023012"/>
    </source>
</evidence>
<dbReference type="EMBL" id="BLAX01000001">
    <property type="protein sequence ID" value="GET31632.1"/>
    <property type="molecule type" value="Genomic_DNA"/>
</dbReference>
<dbReference type="CDD" id="cd00130">
    <property type="entry name" value="PAS"/>
    <property type="match status" value="1"/>
</dbReference>
<dbReference type="GO" id="GO:0005886">
    <property type="term" value="C:plasma membrane"/>
    <property type="evidence" value="ECO:0007669"/>
    <property type="project" value="UniProtKB-SubCell"/>
</dbReference>
<dbReference type="SUPFAM" id="SSF55874">
    <property type="entry name" value="ATPase domain of HSP90 chaperone/DNA topoisomerase II/histidine kinase"/>
    <property type="match status" value="1"/>
</dbReference>
<dbReference type="PROSITE" id="PS50110">
    <property type="entry name" value="RESPONSE_REGULATORY"/>
    <property type="match status" value="1"/>
</dbReference>
<dbReference type="Pfam" id="PF00072">
    <property type="entry name" value="Response_reg"/>
    <property type="match status" value="1"/>
</dbReference>
<dbReference type="SMART" id="SM00091">
    <property type="entry name" value="PAS"/>
    <property type="match status" value="1"/>
</dbReference>
<comment type="catalytic activity">
    <reaction evidence="1">
        <text>ATP + protein L-histidine = ADP + protein N-phospho-L-histidine.</text>
        <dbReference type="EC" id="2.7.13.3"/>
    </reaction>
</comment>
<dbReference type="Pfam" id="PF00989">
    <property type="entry name" value="PAS"/>
    <property type="match status" value="1"/>
</dbReference>
<evidence type="ECO:0000256" key="1">
    <source>
        <dbReference type="ARBA" id="ARBA00000085"/>
    </source>
</evidence>
<dbReference type="SMART" id="SM00387">
    <property type="entry name" value="HATPase_c"/>
    <property type="match status" value="1"/>
</dbReference>
<dbReference type="Proteomes" id="UP000391834">
    <property type="component" value="Unassembled WGS sequence"/>
</dbReference>
<sequence>MGTNWEKYRDKIVGLGEHSLHKSYYPELQEKIEHLEASQKNLQTIINSISDAIIIHDIDGNIISLNEQAQRIFNIDKKDVARFTFFDITSPNQDDIDLHALWKEVINNTPQIIEWLGLQLTTNKEIPSQVSISPTIWNGKSAIVAVIRDFTERKKFEQELMVAKEKAEEANKLKTEFLHNMSHEVRTPMNGIIGFAELLGTTDLSDEKHRNYLKIVQNSSYQLLKIIDDILEISTLETKQVKTQNEAFCLDDMLMELFSIFDLKSRERSIPLYIKKGLHQTESQIITDKTKLTKILSNLLENALKFTDDGYIEMGYYIEGDKIVFYVKDTGIGISPEKTEKIFERFSQAEKKISREYGGLGLGLSISRESAQLMGGDITVESEKGKGSVFYVTIPYIPTETSCNRSVNPISESNTSADNLYKILVAEDEEMNYLYIETLLEKHFNLIHARNGLEAVDICIRDEDINLILMDIKMPVMNGHEASEKIKSKRPNLPIIAQTAYSTESEKKLALEHGCDDFISKPIKEEKLFELIYTYLKTE</sequence>
<evidence type="ECO:0000256" key="3">
    <source>
        <dbReference type="ARBA" id="ARBA00012438"/>
    </source>
</evidence>
<dbReference type="InterPro" id="IPR003594">
    <property type="entry name" value="HATPase_dom"/>
</dbReference>
<evidence type="ECO:0000259" key="15">
    <source>
        <dbReference type="PROSITE" id="PS50112"/>
    </source>
</evidence>
<dbReference type="PRINTS" id="PR00344">
    <property type="entry name" value="BCTRLSENSOR"/>
</dbReference>
<dbReference type="RefSeq" id="WP_025863755.1">
    <property type="nucleotide sequence ID" value="NZ_BLAX01000001.1"/>
</dbReference>
<evidence type="ECO:0000313" key="16">
    <source>
        <dbReference type="EMBL" id="GET31632.1"/>
    </source>
</evidence>
<evidence type="ECO:0000256" key="12">
    <source>
        <dbReference type="PROSITE-ProRule" id="PRU00169"/>
    </source>
</evidence>
<evidence type="ECO:0000256" key="7">
    <source>
        <dbReference type="ARBA" id="ARBA00022741"/>
    </source>
</evidence>
<dbReference type="SUPFAM" id="SSF47384">
    <property type="entry name" value="Homodimeric domain of signal transducing histidine kinase"/>
    <property type="match status" value="1"/>
</dbReference>
<keyword evidence="4" id="KW-1003">Cell membrane</keyword>
<evidence type="ECO:0000256" key="8">
    <source>
        <dbReference type="ARBA" id="ARBA00022777"/>
    </source>
</evidence>
<organism evidence="16 17">
    <name type="scientific">Prolixibacter bellariivorans</name>
    <dbReference type="NCBI Taxonomy" id="314319"/>
    <lineage>
        <taxon>Bacteria</taxon>
        <taxon>Pseudomonadati</taxon>
        <taxon>Bacteroidota</taxon>
        <taxon>Bacteroidia</taxon>
        <taxon>Marinilabiliales</taxon>
        <taxon>Prolixibacteraceae</taxon>
        <taxon>Prolixibacter</taxon>
    </lineage>
</organism>
<dbReference type="Gene3D" id="3.30.565.10">
    <property type="entry name" value="Histidine kinase-like ATPase, C-terminal domain"/>
    <property type="match status" value="1"/>
</dbReference>
<keyword evidence="17" id="KW-1185">Reference proteome</keyword>
<dbReference type="OrthoDB" id="9796457at2"/>
<evidence type="ECO:0000256" key="5">
    <source>
        <dbReference type="ARBA" id="ARBA00022553"/>
    </source>
</evidence>
<evidence type="ECO:0000256" key="6">
    <source>
        <dbReference type="ARBA" id="ARBA00022679"/>
    </source>
</evidence>
<reference evidence="16 17" key="1">
    <citation type="submission" date="2019-10" db="EMBL/GenBank/DDBJ databases">
        <title>Prolixibacter strains distinguished by the presence of nitrate reductase genes were adept at nitrate-dependent anaerobic corrosion of metallic iron and carbon steel.</title>
        <authorList>
            <person name="Iino T."/>
            <person name="Shono N."/>
            <person name="Ito K."/>
            <person name="Nakamura R."/>
            <person name="Sueoka K."/>
            <person name="Harayama S."/>
            <person name="Ohkuma M."/>
        </authorList>
    </citation>
    <scope>NUCLEOTIDE SEQUENCE [LARGE SCALE GENOMIC DNA]</scope>
    <source>
        <strain evidence="16 17">JCM 13498</strain>
    </source>
</reference>
<dbReference type="InterPro" id="IPR003661">
    <property type="entry name" value="HisK_dim/P_dom"/>
</dbReference>
<evidence type="ECO:0000256" key="9">
    <source>
        <dbReference type="ARBA" id="ARBA00022840"/>
    </source>
</evidence>
<keyword evidence="11" id="KW-0472">Membrane</keyword>
<comment type="caution">
    <text evidence="16">The sequence shown here is derived from an EMBL/GenBank/DDBJ whole genome shotgun (WGS) entry which is preliminary data.</text>
</comment>
<feature type="modified residue" description="4-aspartylphosphate" evidence="12">
    <location>
        <position position="471"/>
    </location>
</feature>
<keyword evidence="5 12" id="KW-0597">Phosphoprotein</keyword>
<dbReference type="SUPFAM" id="SSF52172">
    <property type="entry name" value="CheY-like"/>
    <property type="match status" value="1"/>
</dbReference>
<proteinExistence type="predicted"/>
<evidence type="ECO:0000256" key="11">
    <source>
        <dbReference type="ARBA" id="ARBA00023136"/>
    </source>
</evidence>
<dbReference type="Pfam" id="PF02518">
    <property type="entry name" value="HATPase_c"/>
    <property type="match status" value="1"/>
</dbReference>
<dbReference type="PANTHER" id="PTHR43047">
    <property type="entry name" value="TWO-COMPONENT HISTIDINE PROTEIN KINASE"/>
    <property type="match status" value="1"/>
</dbReference>
<dbReference type="InterPro" id="IPR036890">
    <property type="entry name" value="HATPase_C_sf"/>
</dbReference>
<dbReference type="AlphaFoldDB" id="A0A5M4AUL5"/>
<dbReference type="PROSITE" id="PS50109">
    <property type="entry name" value="HIS_KIN"/>
    <property type="match status" value="1"/>
</dbReference>
<evidence type="ECO:0000256" key="4">
    <source>
        <dbReference type="ARBA" id="ARBA00022475"/>
    </source>
</evidence>
<name>A0A5M4AUL5_9BACT</name>
<evidence type="ECO:0000259" key="13">
    <source>
        <dbReference type="PROSITE" id="PS50109"/>
    </source>
</evidence>
<dbReference type="Gene3D" id="1.10.287.130">
    <property type="match status" value="1"/>
</dbReference>
<dbReference type="Gene3D" id="3.40.50.2300">
    <property type="match status" value="1"/>
</dbReference>
<feature type="domain" description="PAS" evidence="15">
    <location>
        <begin position="38"/>
        <end position="80"/>
    </location>
</feature>
<keyword evidence="7" id="KW-0547">Nucleotide-binding</keyword>
<dbReference type="FunFam" id="1.10.287.130:FF:000002">
    <property type="entry name" value="Two-component osmosensing histidine kinase"/>
    <property type="match status" value="1"/>
</dbReference>
<dbReference type="GO" id="GO:0005524">
    <property type="term" value="F:ATP binding"/>
    <property type="evidence" value="ECO:0007669"/>
    <property type="project" value="UniProtKB-KW"/>
</dbReference>
<dbReference type="InterPro" id="IPR011006">
    <property type="entry name" value="CheY-like_superfamily"/>
</dbReference>
<dbReference type="PROSITE" id="PS50112">
    <property type="entry name" value="PAS"/>
    <property type="match status" value="1"/>
</dbReference>
<comment type="subcellular location">
    <subcellularLocation>
        <location evidence="2">Cell membrane</location>
    </subcellularLocation>
</comment>
<dbReference type="CDD" id="cd00082">
    <property type="entry name" value="HisKA"/>
    <property type="match status" value="1"/>
</dbReference>
<dbReference type="GO" id="GO:0000155">
    <property type="term" value="F:phosphorelay sensor kinase activity"/>
    <property type="evidence" value="ECO:0007669"/>
    <property type="project" value="InterPro"/>
</dbReference>
<keyword evidence="10" id="KW-0902">Two-component regulatory system</keyword>
<evidence type="ECO:0000256" key="2">
    <source>
        <dbReference type="ARBA" id="ARBA00004236"/>
    </source>
</evidence>
<dbReference type="NCBIfam" id="TIGR00229">
    <property type="entry name" value="sensory_box"/>
    <property type="match status" value="1"/>
</dbReference>
<dbReference type="SMART" id="SM00448">
    <property type="entry name" value="REC"/>
    <property type="match status" value="1"/>
</dbReference>
<keyword evidence="8" id="KW-0418">Kinase</keyword>
<evidence type="ECO:0000313" key="17">
    <source>
        <dbReference type="Proteomes" id="UP000391834"/>
    </source>
</evidence>
<accession>A0A5M4AUL5</accession>
<feature type="domain" description="Histidine kinase" evidence="13">
    <location>
        <begin position="180"/>
        <end position="398"/>
    </location>
</feature>
<dbReference type="InterPro" id="IPR035965">
    <property type="entry name" value="PAS-like_dom_sf"/>
</dbReference>
<dbReference type="SUPFAM" id="SSF55785">
    <property type="entry name" value="PYP-like sensor domain (PAS domain)"/>
    <property type="match status" value="1"/>
</dbReference>
<dbReference type="EC" id="2.7.13.3" evidence="3"/>
<dbReference type="FunFam" id="3.30.565.10:FF:000023">
    <property type="entry name" value="PAS domain-containing sensor histidine kinase"/>
    <property type="match status" value="1"/>
</dbReference>
<dbReference type="InterPro" id="IPR004358">
    <property type="entry name" value="Sig_transdc_His_kin-like_C"/>
</dbReference>
<feature type="domain" description="Response regulatory" evidence="14">
    <location>
        <begin position="422"/>
        <end position="536"/>
    </location>
</feature>
<evidence type="ECO:0000259" key="14">
    <source>
        <dbReference type="PROSITE" id="PS50110"/>
    </source>
</evidence>
<dbReference type="InterPro" id="IPR000014">
    <property type="entry name" value="PAS"/>
</dbReference>
<dbReference type="Pfam" id="PF00512">
    <property type="entry name" value="HisKA"/>
    <property type="match status" value="1"/>
</dbReference>